<name>A0A1H7H5P8_RUMAL</name>
<evidence type="ECO:0008006" key="4">
    <source>
        <dbReference type="Google" id="ProtNLM"/>
    </source>
</evidence>
<sequence length="227" mass="24504">MKIKTLAAVLALMMLAGCGKAAEVNSDDNSTAGLKVETPEQLAEEKEVYADDTYGNSRTAAFLAKIDSHDFAIKLKSERSGGGEVIEEVEVSGNILHDVYKNTDGIVTAELYIVDGGIWCVTNEGSSNVTYQGFDNGYDDHVRECVFHCVTIGDAEKYGGRTEGSVEKMLGKSDGSGSLFTYGDDGVLRSYEGSGAHYEVLEFREGIGELQLPENVRSAIENKDIYG</sequence>
<organism evidence="2 3">
    <name type="scientific">Ruminococcus albus</name>
    <dbReference type="NCBI Taxonomy" id="1264"/>
    <lineage>
        <taxon>Bacteria</taxon>
        <taxon>Bacillati</taxon>
        <taxon>Bacillota</taxon>
        <taxon>Clostridia</taxon>
        <taxon>Eubacteriales</taxon>
        <taxon>Oscillospiraceae</taxon>
        <taxon>Ruminococcus</taxon>
    </lineage>
</organism>
<reference evidence="2 3" key="1">
    <citation type="submission" date="2016-10" db="EMBL/GenBank/DDBJ databases">
        <authorList>
            <person name="de Groot N.N."/>
        </authorList>
    </citation>
    <scope>NUCLEOTIDE SEQUENCE [LARGE SCALE GENOMIC DNA]</scope>
    <source>
        <strain evidence="2 3">KH2T6</strain>
    </source>
</reference>
<proteinExistence type="predicted"/>
<evidence type="ECO:0000313" key="3">
    <source>
        <dbReference type="Proteomes" id="UP000186015"/>
    </source>
</evidence>
<protein>
    <recommendedName>
        <fullName evidence="4">Lipoprotein</fullName>
    </recommendedName>
</protein>
<feature type="signal peptide" evidence="1">
    <location>
        <begin position="1"/>
        <end position="21"/>
    </location>
</feature>
<feature type="chain" id="PRO_5010292912" description="Lipoprotein" evidence="1">
    <location>
        <begin position="22"/>
        <end position="227"/>
    </location>
</feature>
<evidence type="ECO:0000256" key="1">
    <source>
        <dbReference type="SAM" id="SignalP"/>
    </source>
</evidence>
<evidence type="ECO:0000313" key="2">
    <source>
        <dbReference type="EMBL" id="SEK45716.1"/>
    </source>
</evidence>
<keyword evidence="1" id="KW-0732">Signal</keyword>
<dbReference type="EMBL" id="FOAT01000002">
    <property type="protein sequence ID" value="SEK45716.1"/>
    <property type="molecule type" value="Genomic_DNA"/>
</dbReference>
<dbReference type="PROSITE" id="PS51257">
    <property type="entry name" value="PROKAR_LIPOPROTEIN"/>
    <property type="match status" value="1"/>
</dbReference>
<dbReference type="RefSeq" id="WP_074830026.1">
    <property type="nucleotide sequence ID" value="NZ_FOAT01000002.1"/>
</dbReference>
<gene>
    <name evidence="2" type="ORF">SAMN05216469_102401</name>
</gene>
<dbReference type="Proteomes" id="UP000186015">
    <property type="component" value="Unassembled WGS sequence"/>
</dbReference>
<accession>A0A1H7H5P8</accession>
<dbReference type="OrthoDB" id="1819555at2"/>
<dbReference type="AlphaFoldDB" id="A0A1H7H5P8"/>